<sequence>MKWLVKKLCIAGTGLREVVRRLSGARSSELFIPRAMREKKMTAMELAQSKDRRSVNSRFAPPGDESRKATREAVVTLASEIGNCPTNGITNACALAP</sequence>
<organism evidence="2 3">
    <name type="scientific">Atta colombica</name>
    <dbReference type="NCBI Taxonomy" id="520822"/>
    <lineage>
        <taxon>Eukaryota</taxon>
        <taxon>Metazoa</taxon>
        <taxon>Ecdysozoa</taxon>
        <taxon>Arthropoda</taxon>
        <taxon>Hexapoda</taxon>
        <taxon>Insecta</taxon>
        <taxon>Pterygota</taxon>
        <taxon>Neoptera</taxon>
        <taxon>Endopterygota</taxon>
        <taxon>Hymenoptera</taxon>
        <taxon>Apocrita</taxon>
        <taxon>Aculeata</taxon>
        <taxon>Formicoidea</taxon>
        <taxon>Formicidae</taxon>
        <taxon>Myrmicinae</taxon>
        <taxon>Atta</taxon>
    </lineage>
</organism>
<evidence type="ECO:0000256" key="1">
    <source>
        <dbReference type="SAM" id="MobiDB-lite"/>
    </source>
</evidence>
<protein>
    <submittedName>
        <fullName evidence="2">Uncharacterized protein</fullName>
    </submittedName>
</protein>
<accession>A0A195BAN6</accession>
<feature type="compositionally biased region" description="Basic and acidic residues" evidence="1">
    <location>
        <begin position="45"/>
        <end position="54"/>
    </location>
</feature>
<gene>
    <name evidence="2" type="ORF">ALC53_07998</name>
</gene>
<name>A0A195BAN6_9HYME</name>
<keyword evidence="3" id="KW-1185">Reference proteome</keyword>
<dbReference type="EMBL" id="KQ976532">
    <property type="protein sequence ID" value="KYM81611.1"/>
    <property type="molecule type" value="Genomic_DNA"/>
</dbReference>
<evidence type="ECO:0000313" key="2">
    <source>
        <dbReference type="EMBL" id="KYM81611.1"/>
    </source>
</evidence>
<evidence type="ECO:0000313" key="3">
    <source>
        <dbReference type="Proteomes" id="UP000078540"/>
    </source>
</evidence>
<feature type="region of interest" description="Disordered" evidence="1">
    <location>
        <begin position="45"/>
        <end position="70"/>
    </location>
</feature>
<reference evidence="2 3" key="1">
    <citation type="submission" date="2015-09" db="EMBL/GenBank/DDBJ databases">
        <title>Atta colombica WGS genome.</title>
        <authorList>
            <person name="Nygaard S."/>
            <person name="Hu H."/>
            <person name="Boomsma J."/>
            <person name="Zhang G."/>
        </authorList>
    </citation>
    <scope>NUCLEOTIDE SEQUENCE [LARGE SCALE GENOMIC DNA]</scope>
    <source>
        <strain evidence="2">Treedump-2</strain>
        <tissue evidence="2">Whole body</tissue>
    </source>
</reference>
<proteinExistence type="predicted"/>
<dbReference type="Proteomes" id="UP000078540">
    <property type="component" value="Unassembled WGS sequence"/>
</dbReference>
<dbReference type="AlphaFoldDB" id="A0A195BAN6"/>